<feature type="signal peptide" evidence="1">
    <location>
        <begin position="1"/>
        <end position="20"/>
    </location>
</feature>
<proteinExistence type="predicted"/>
<evidence type="ECO:0000313" key="2">
    <source>
        <dbReference type="EMBL" id="RST85581.1"/>
    </source>
</evidence>
<evidence type="ECO:0000313" key="3">
    <source>
        <dbReference type="Proteomes" id="UP000278398"/>
    </source>
</evidence>
<reference evidence="2 3" key="1">
    <citation type="submission" date="2018-12" db="EMBL/GenBank/DDBJ databases">
        <title>Mesorhizobium carbonis sp. nov., isolated from coal mine water.</title>
        <authorList>
            <person name="Xin W."/>
            <person name="Xu Z."/>
            <person name="Xiang F."/>
            <person name="Zhang J."/>
            <person name="Xi L."/>
            <person name="Liu J."/>
        </authorList>
    </citation>
    <scope>NUCLEOTIDE SEQUENCE [LARGE SCALE GENOMIC DNA]</scope>
    <source>
        <strain evidence="2 3">B2.3</strain>
    </source>
</reference>
<keyword evidence="1" id="KW-0732">Signal</keyword>
<feature type="chain" id="PRO_5019245001" evidence="1">
    <location>
        <begin position="21"/>
        <end position="154"/>
    </location>
</feature>
<name>A0A429YVU4_9HYPH</name>
<gene>
    <name evidence="2" type="ORF">EJC49_14855</name>
</gene>
<dbReference type="RefSeq" id="WP_126700722.1">
    <property type="nucleotide sequence ID" value="NZ_RWKW01000053.1"/>
</dbReference>
<dbReference type="EMBL" id="RWKW01000053">
    <property type="protein sequence ID" value="RST85581.1"/>
    <property type="molecule type" value="Genomic_DNA"/>
</dbReference>
<dbReference type="Proteomes" id="UP000278398">
    <property type="component" value="Unassembled WGS sequence"/>
</dbReference>
<accession>A0A429YVU4</accession>
<sequence length="154" mass="16979">MRILFVSLVAASILPLAGHAQHVTGQGIDRASSNMRLENEFEVFRTNQDGIDQTQNVRLEALEARDAELNARTSKNEGDIHQLFQTINNLDLTCSLDQYQLTDKCQPCITGLKYPACKPGYSASIAQTPCGSSGKQQFCIPSTTCTAMKCQMYK</sequence>
<dbReference type="AlphaFoldDB" id="A0A429YVU4"/>
<organism evidence="2 3">
    <name type="scientific">Aquibium carbonis</name>
    <dbReference type="NCBI Taxonomy" id="2495581"/>
    <lineage>
        <taxon>Bacteria</taxon>
        <taxon>Pseudomonadati</taxon>
        <taxon>Pseudomonadota</taxon>
        <taxon>Alphaproteobacteria</taxon>
        <taxon>Hyphomicrobiales</taxon>
        <taxon>Phyllobacteriaceae</taxon>
        <taxon>Aquibium</taxon>
    </lineage>
</organism>
<protein>
    <submittedName>
        <fullName evidence="2">Uncharacterized protein</fullName>
    </submittedName>
</protein>
<comment type="caution">
    <text evidence="2">The sequence shown here is derived from an EMBL/GenBank/DDBJ whole genome shotgun (WGS) entry which is preliminary data.</text>
</comment>
<evidence type="ECO:0000256" key="1">
    <source>
        <dbReference type="SAM" id="SignalP"/>
    </source>
</evidence>
<keyword evidence="3" id="KW-1185">Reference proteome</keyword>